<dbReference type="VEuPathDB" id="AmoebaDB:EIN_470080"/>
<sequence>MPCVEGMVWMVCTFCFIAPMIVLGVVLLGLGIATLPSSYVVKKEYDKYPNTFKELNFVYKVGVSFGYISIIICVLYLVFWGFMLFPGGGVVSVWYTIIPIIGAVVFIVIGSLVIHNDKNISIYTKDDGMNTYYEDELAQYEINEKCCFSENYILTRTCSVVSDTDVDSCDSSLKKIESHIKAIGSLAICGFLGCILIVIGLALGSAMNIIIIWCI</sequence>
<dbReference type="GeneID" id="14882631"/>
<name>A0A0A1TUN6_ENTIV</name>
<dbReference type="RefSeq" id="XP_004183120.1">
    <property type="nucleotide sequence ID" value="XM_004183072.1"/>
</dbReference>
<accession>A0A0A1TUN6</accession>
<dbReference type="KEGG" id="eiv:EIN_470080"/>
<reference evidence="2 3" key="1">
    <citation type="submission" date="2012-10" db="EMBL/GenBank/DDBJ databases">
        <authorList>
            <person name="Zafar N."/>
            <person name="Inman J."/>
            <person name="Hall N."/>
            <person name="Lorenzi H."/>
            <person name="Caler E."/>
        </authorList>
    </citation>
    <scope>NUCLEOTIDE SEQUENCE [LARGE SCALE GENOMIC DNA]</scope>
    <source>
        <strain evidence="2 3">IP1</strain>
    </source>
</reference>
<feature type="transmembrane region" description="Helical" evidence="1">
    <location>
        <begin position="57"/>
        <end position="82"/>
    </location>
</feature>
<feature type="transmembrane region" description="Helical" evidence="1">
    <location>
        <begin position="6"/>
        <end position="36"/>
    </location>
</feature>
<evidence type="ECO:0000256" key="1">
    <source>
        <dbReference type="SAM" id="Phobius"/>
    </source>
</evidence>
<feature type="transmembrane region" description="Helical" evidence="1">
    <location>
        <begin position="94"/>
        <end position="114"/>
    </location>
</feature>
<evidence type="ECO:0000313" key="3">
    <source>
        <dbReference type="Proteomes" id="UP000014680"/>
    </source>
</evidence>
<keyword evidence="1" id="KW-0812">Transmembrane</keyword>
<keyword evidence="3" id="KW-1185">Reference proteome</keyword>
<dbReference type="EMBL" id="KB207240">
    <property type="protein sequence ID" value="ELP83774.1"/>
    <property type="molecule type" value="Genomic_DNA"/>
</dbReference>
<dbReference type="Proteomes" id="UP000014680">
    <property type="component" value="Unassembled WGS sequence"/>
</dbReference>
<evidence type="ECO:0000313" key="2">
    <source>
        <dbReference type="EMBL" id="ELP83774.1"/>
    </source>
</evidence>
<keyword evidence="1" id="KW-0472">Membrane</keyword>
<protein>
    <submittedName>
        <fullName evidence="2">Uncharacterized protein</fullName>
    </submittedName>
</protein>
<organism evidence="2 3">
    <name type="scientific">Entamoeba invadens IP1</name>
    <dbReference type="NCBI Taxonomy" id="370355"/>
    <lineage>
        <taxon>Eukaryota</taxon>
        <taxon>Amoebozoa</taxon>
        <taxon>Evosea</taxon>
        <taxon>Archamoebae</taxon>
        <taxon>Mastigamoebida</taxon>
        <taxon>Entamoebidae</taxon>
        <taxon>Entamoeba</taxon>
    </lineage>
</organism>
<proteinExistence type="predicted"/>
<gene>
    <name evidence="2" type="ORF">EIN_470080</name>
</gene>
<dbReference type="AlphaFoldDB" id="A0A0A1TUN6"/>
<keyword evidence="1" id="KW-1133">Transmembrane helix</keyword>
<feature type="transmembrane region" description="Helical" evidence="1">
    <location>
        <begin position="183"/>
        <end position="213"/>
    </location>
</feature>